<evidence type="ECO:0000313" key="3">
    <source>
        <dbReference type="Proteomes" id="UP000186955"/>
    </source>
</evidence>
<sequence length="234" mass="26136">MAEEFTSSPLSDQVSNIESGHRDSHPRKSSPASPWTAWATRYSRKIIVWNSPTSSPCMAVLVDEQVKQLFRRVLGSSKLSAARSIMAHFPTLAEPSWTSDLHEVLPVQFLLVALKELTVVAPHHLDVRQAVKEAGELVRIEAFKYIKAMLRHDLDSDPASGIMAMDCFLALGLHVPTFYVVAKGFLLDFQSDLQGAILLLKGLDGGVFHVPFTFPMFRDVLDYFRHNRFQGLGS</sequence>
<reference evidence="2 3" key="1">
    <citation type="submission" date="2016-10" db="EMBL/GenBank/DDBJ databases">
        <title>Genome sequence of the ascomycete fungus Penicillium subrubescens.</title>
        <authorList>
            <person name="De Vries R.P."/>
            <person name="Peng M."/>
            <person name="Dilokpimol A."/>
            <person name="Hilden K."/>
            <person name="Makela M.R."/>
            <person name="Grigoriev I."/>
            <person name="Riley R."/>
            <person name="Granchi Z."/>
        </authorList>
    </citation>
    <scope>NUCLEOTIDE SEQUENCE [LARGE SCALE GENOMIC DNA]</scope>
    <source>
        <strain evidence="2 3">CBS 132785</strain>
    </source>
</reference>
<proteinExistence type="predicted"/>
<protein>
    <submittedName>
        <fullName evidence="2">Uncharacterized protein</fullName>
    </submittedName>
</protein>
<keyword evidence="3" id="KW-1185">Reference proteome</keyword>
<comment type="caution">
    <text evidence="2">The sequence shown here is derived from an EMBL/GenBank/DDBJ whole genome shotgun (WGS) entry which is preliminary data.</text>
</comment>
<dbReference type="EMBL" id="MNBE01000682">
    <property type="protein sequence ID" value="OKO98057.1"/>
    <property type="molecule type" value="Genomic_DNA"/>
</dbReference>
<accession>A0A1Q5TCW7</accession>
<dbReference type="AlphaFoldDB" id="A0A1Q5TCW7"/>
<evidence type="ECO:0000256" key="1">
    <source>
        <dbReference type="SAM" id="MobiDB-lite"/>
    </source>
</evidence>
<feature type="region of interest" description="Disordered" evidence="1">
    <location>
        <begin position="1"/>
        <end position="34"/>
    </location>
</feature>
<feature type="compositionally biased region" description="Polar residues" evidence="1">
    <location>
        <begin position="1"/>
        <end position="18"/>
    </location>
</feature>
<organism evidence="2 3">
    <name type="scientific">Penicillium subrubescens</name>
    <dbReference type="NCBI Taxonomy" id="1316194"/>
    <lineage>
        <taxon>Eukaryota</taxon>
        <taxon>Fungi</taxon>
        <taxon>Dikarya</taxon>
        <taxon>Ascomycota</taxon>
        <taxon>Pezizomycotina</taxon>
        <taxon>Eurotiomycetes</taxon>
        <taxon>Eurotiomycetidae</taxon>
        <taxon>Eurotiales</taxon>
        <taxon>Aspergillaceae</taxon>
        <taxon>Penicillium</taxon>
    </lineage>
</organism>
<dbReference type="Proteomes" id="UP000186955">
    <property type="component" value="Unassembled WGS sequence"/>
</dbReference>
<evidence type="ECO:0000313" key="2">
    <source>
        <dbReference type="EMBL" id="OKO98057.1"/>
    </source>
</evidence>
<gene>
    <name evidence="2" type="ORF">PENSUB_9637</name>
</gene>
<name>A0A1Q5TCW7_9EURO</name>